<evidence type="ECO:0000313" key="2">
    <source>
        <dbReference type="Proteomes" id="UP000399805"/>
    </source>
</evidence>
<proteinExistence type="predicted"/>
<evidence type="ECO:0000313" key="1">
    <source>
        <dbReference type="EMBL" id="VVJ23136.1"/>
    </source>
</evidence>
<name>A0A6I8M568_9PSEU</name>
<gene>
    <name evidence="1" type="ORF">AA23TX_08038</name>
</gene>
<organism evidence="1 2">
    <name type="scientific">Amycolatopsis camponoti</name>
    <dbReference type="NCBI Taxonomy" id="2606593"/>
    <lineage>
        <taxon>Bacteria</taxon>
        <taxon>Bacillati</taxon>
        <taxon>Actinomycetota</taxon>
        <taxon>Actinomycetes</taxon>
        <taxon>Pseudonocardiales</taxon>
        <taxon>Pseudonocardiaceae</taxon>
        <taxon>Amycolatopsis</taxon>
    </lineage>
</organism>
<dbReference type="EMBL" id="CABVGP010000003">
    <property type="protein sequence ID" value="VVJ23136.1"/>
    <property type="molecule type" value="Genomic_DNA"/>
</dbReference>
<keyword evidence="2" id="KW-1185">Reference proteome</keyword>
<protein>
    <submittedName>
        <fullName evidence="1">Uncharacterized protein</fullName>
    </submittedName>
</protein>
<reference evidence="1 2" key="1">
    <citation type="submission" date="2019-09" db="EMBL/GenBank/DDBJ databases">
        <authorList>
            <person name="Leyn A S."/>
        </authorList>
    </citation>
    <scope>NUCLEOTIDE SEQUENCE [LARGE SCALE GENOMIC DNA]</scope>
    <source>
        <strain evidence="1">AA231_1</strain>
    </source>
</reference>
<dbReference type="Proteomes" id="UP000399805">
    <property type="component" value="Unassembled WGS sequence"/>
</dbReference>
<dbReference type="AlphaFoldDB" id="A0A6I8M568"/>
<sequence>MHLHVHLPAYRRLARVPATVNARAEFHAKFSDGKGSPGHS</sequence>
<accession>A0A6I8M568</accession>